<protein>
    <submittedName>
        <fullName evidence="3">Helix-turn-helix domain-containing protein</fullName>
    </submittedName>
</protein>
<evidence type="ECO:0000313" key="4">
    <source>
        <dbReference type="Proteomes" id="UP001518140"/>
    </source>
</evidence>
<dbReference type="InterPro" id="IPR002477">
    <property type="entry name" value="Peptidoglycan-bd-like"/>
</dbReference>
<sequence length="283" mass="30228">MPRWKELPTELDPRVRQLAVRLRRLKDHSGLTMRQLAAKTGYSAKSWERYLGGRTLPPPEAVEAMARIGGDDPTRLLALHEIAADAWGDRRGATSVTKAPHVTGTAEAAEATVAVQVPESPPAGTRKTRRRVRSPRVALVAGTVTLVVALSAAVLMVVRPPDGVSRAAAAPVAPSAAASSSPAKPTYTCRMERIDGHWYAGNSRTQDALLADGFAGPKVAEAQCLLRRAGISPGKIDGIYGPLTRRAVQIIQKRAGLPKDGLVGPHTWKALRVGPHTWKVPQG</sequence>
<name>A0ABX0E4R5_9ACTN</name>
<keyword evidence="1" id="KW-0812">Transmembrane</keyword>
<dbReference type="Pfam" id="PF13560">
    <property type="entry name" value="HTH_31"/>
    <property type="match status" value="1"/>
</dbReference>
<evidence type="ECO:0000313" key="3">
    <source>
        <dbReference type="EMBL" id="NGO49213.1"/>
    </source>
</evidence>
<dbReference type="SMART" id="SM00530">
    <property type="entry name" value="HTH_XRE"/>
    <property type="match status" value="1"/>
</dbReference>
<feature type="domain" description="HTH cro/C1-type" evidence="2">
    <location>
        <begin position="21"/>
        <end position="75"/>
    </location>
</feature>
<dbReference type="EMBL" id="JAAKZX010000356">
    <property type="protein sequence ID" value="NGO49213.1"/>
    <property type="molecule type" value="Genomic_DNA"/>
</dbReference>
<proteinExistence type="predicted"/>
<accession>A0ABX0E4R5</accession>
<feature type="transmembrane region" description="Helical" evidence="1">
    <location>
        <begin position="137"/>
        <end position="158"/>
    </location>
</feature>
<dbReference type="CDD" id="cd00093">
    <property type="entry name" value="HTH_XRE"/>
    <property type="match status" value="1"/>
</dbReference>
<dbReference type="InterPro" id="IPR036365">
    <property type="entry name" value="PGBD-like_sf"/>
</dbReference>
<dbReference type="InterPro" id="IPR001387">
    <property type="entry name" value="Cro/C1-type_HTH"/>
</dbReference>
<comment type="caution">
    <text evidence="3">The sequence shown here is derived from an EMBL/GenBank/DDBJ whole genome shotgun (WGS) entry which is preliminary data.</text>
</comment>
<organism evidence="3 4">
    <name type="scientific">Streptomyces ureilyticus</name>
    <dbReference type="NCBI Taxonomy" id="1775131"/>
    <lineage>
        <taxon>Bacteria</taxon>
        <taxon>Bacillati</taxon>
        <taxon>Actinomycetota</taxon>
        <taxon>Actinomycetes</taxon>
        <taxon>Kitasatosporales</taxon>
        <taxon>Streptomycetaceae</taxon>
        <taxon>Streptomyces</taxon>
    </lineage>
</organism>
<dbReference type="Gene3D" id="1.10.260.40">
    <property type="entry name" value="lambda repressor-like DNA-binding domains"/>
    <property type="match status" value="1"/>
</dbReference>
<dbReference type="RefSeq" id="WP_165345657.1">
    <property type="nucleotide sequence ID" value="NZ_JAAKZX010000356.1"/>
</dbReference>
<dbReference type="InterPro" id="IPR010982">
    <property type="entry name" value="Lambda_DNA-bd_dom_sf"/>
</dbReference>
<keyword evidence="1" id="KW-1133">Transmembrane helix</keyword>
<dbReference type="SUPFAM" id="SSF47090">
    <property type="entry name" value="PGBD-like"/>
    <property type="match status" value="1"/>
</dbReference>
<gene>
    <name evidence="3" type="ORF">G6048_46515</name>
</gene>
<dbReference type="InterPro" id="IPR036366">
    <property type="entry name" value="PGBDSf"/>
</dbReference>
<evidence type="ECO:0000256" key="1">
    <source>
        <dbReference type="SAM" id="Phobius"/>
    </source>
</evidence>
<keyword evidence="4" id="KW-1185">Reference proteome</keyword>
<reference evidence="3 4" key="1">
    <citation type="submission" date="2020-02" db="EMBL/GenBank/DDBJ databases">
        <title>Whole-genome analyses of novel actinobacteria.</title>
        <authorList>
            <person name="Sahin N."/>
            <person name="Tokatli A."/>
        </authorList>
    </citation>
    <scope>NUCLEOTIDE SEQUENCE [LARGE SCALE GENOMIC DNA]</scope>
    <source>
        <strain evidence="3 4">YC419</strain>
    </source>
</reference>
<evidence type="ECO:0000259" key="2">
    <source>
        <dbReference type="SMART" id="SM00530"/>
    </source>
</evidence>
<dbReference type="Proteomes" id="UP001518140">
    <property type="component" value="Unassembled WGS sequence"/>
</dbReference>
<keyword evidence="1" id="KW-0472">Membrane</keyword>
<dbReference type="SUPFAM" id="SSF47413">
    <property type="entry name" value="lambda repressor-like DNA-binding domains"/>
    <property type="match status" value="1"/>
</dbReference>
<dbReference type="Pfam" id="PF01471">
    <property type="entry name" value="PG_binding_1"/>
    <property type="match status" value="1"/>
</dbReference>
<dbReference type="Gene3D" id="1.10.101.10">
    <property type="entry name" value="PGBD-like superfamily/PGBD"/>
    <property type="match status" value="1"/>
</dbReference>